<dbReference type="eggNOG" id="KOG2112">
    <property type="taxonomic scope" value="Eukaryota"/>
</dbReference>
<feature type="region of interest" description="Disordered" evidence="2">
    <location>
        <begin position="196"/>
        <end position="276"/>
    </location>
</feature>
<dbReference type="Pfam" id="PF02230">
    <property type="entry name" value="Abhydrolase_2"/>
    <property type="match status" value="1"/>
</dbReference>
<dbReference type="GO" id="GO:0008474">
    <property type="term" value="F:palmitoyl-(protein) hydrolase activity"/>
    <property type="evidence" value="ECO:0007669"/>
    <property type="project" value="TreeGrafter"/>
</dbReference>
<reference evidence="4 5" key="1">
    <citation type="journal article" date="2013" name="PLoS Genet.">
        <title>Genomic mechanisms accounting for the adaptation to parasitism in nematode-trapping fungi.</title>
        <authorList>
            <person name="Meerupati T."/>
            <person name="Andersson K.M."/>
            <person name="Friman E."/>
            <person name="Kumar D."/>
            <person name="Tunlid A."/>
            <person name="Ahren D."/>
        </authorList>
    </citation>
    <scope>NUCLEOTIDE SEQUENCE [LARGE SCALE GENOMIC DNA]</scope>
    <source>
        <strain evidence="4 5">CBS 200.50</strain>
    </source>
</reference>
<evidence type="ECO:0000313" key="4">
    <source>
        <dbReference type="EMBL" id="EPS35543.1"/>
    </source>
</evidence>
<dbReference type="OMA" id="IPINQWF"/>
<sequence length="380" mass="42591">MKHDYPAPFIIAPLSDHTHTFILLHGRGSNGPKFGQVLVEFAITCSAPSSADNNNGNSSILQQTFPTVKFIFPTAKKRRSTILKRIPINQWFDNYSLDDPSEREHLQVDGLRETTEVVHQLIRDEVEGGIPLERIVLGGLSQGCAASIYAMLTFDRGRLGGYIGMSGWFPFVKYVNGSDKKEKVKVGEDIIGGDEGFGINTHGIDVDDDFERKAEVSDEDESDEEDNEDEDDDDDDDETDDDDSDDDEEDKDENNNTGSKHIKRTAPPTTESTNTHLQRLDAIEALNFLRENIDFALIDTETGADDHNLSVLRTPVFLGHGEEDEKVSVKLGEQIRDALVGTFFMSVTWKSYAEFGHWYKVPEEIDDIVEFLRKNVEGLA</sequence>
<dbReference type="SUPFAM" id="SSF53474">
    <property type="entry name" value="alpha/beta-Hydrolases"/>
    <property type="match status" value="1"/>
</dbReference>
<feature type="compositionally biased region" description="Acidic residues" evidence="2">
    <location>
        <begin position="217"/>
        <end position="252"/>
    </location>
</feature>
<comment type="similarity">
    <text evidence="1">Belongs to the AB hydrolase superfamily. AB hydrolase 2 family.</text>
</comment>
<dbReference type="Gene3D" id="3.40.50.1820">
    <property type="entry name" value="alpha/beta hydrolase"/>
    <property type="match status" value="1"/>
</dbReference>
<dbReference type="AlphaFoldDB" id="S8B903"/>
<gene>
    <name evidence="4" type="ORF">H072_11097</name>
</gene>
<dbReference type="PANTHER" id="PTHR10655">
    <property type="entry name" value="LYSOPHOSPHOLIPASE-RELATED"/>
    <property type="match status" value="1"/>
</dbReference>
<dbReference type="InterPro" id="IPR050565">
    <property type="entry name" value="LYPA1-2/EST-like"/>
</dbReference>
<name>S8B903_DACHA</name>
<dbReference type="HOGENOM" id="CLU_049413_2_1_1"/>
<evidence type="ECO:0000313" key="5">
    <source>
        <dbReference type="Proteomes" id="UP000015100"/>
    </source>
</evidence>
<protein>
    <recommendedName>
        <fullName evidence="3">Phospholipase/carboxylesterase/thioesterase domain-containing protein</fullName>
    </recommendedName>
</protein>
<dbReference type="Proteomes" id="UP000015100">
    <property type="component" value="Unassembled WGS sequence"/>
</dbReference>
<dbReference type="GO" id="GO:0052689">
    <property type="term" value="F:carboxylic ester hydrolase activity"/>
    <property type="evidence" value="ECO:0007669"/>
    <property type="project" value="TreeGrafter"/>
</dbReference>
<dbReference type="PANTHER" id="PTHR10655:SF63">
    <property type="entry name" value="PHOSPHOLIPASE_CARBOXYLESTERASE_THIOESTERASE DOMAIN-CONTAINING PROTEIN"/>
    <property type="match status" value="1"/>
</dbReference>
<dbReference type="SUPFAM" id="SSF48371">
    <property type="entry name" value="ARM repeat"/>
    <property type="match status" value="1"/>
</dbReference>
<dbReference type="EMBL" id="AQGS01001127">
    <property type="protein sequence ID" value="EPS35543.1"/>
    <property type="molecule type" value="Genomic_DNA"/>
</dbReference>
<accession>S8B903</accession>
<organism evidence="4 5">
    <name type="scientific">Dactylellina haptotyla (strain CBS 200.50)</name>
    <name type="common">Nematode-trapping fungus</name>
    <name type="synonym">Monacrosporium haptotylum</name>
    <dbReference type="NCBI Taxonomy" id="1284197"/>
    <lineage>
        <taxon>Eukaryota</taxon>
        <taxon>Fungi</taxon>
        <taxon>Dikarya</taxon>
        <taxon>Ascomycota</taxon>
        <taxon>Pezizomycotina</taxon>
        <taxon>Orbiliomycetes</taxon>
        <taxon>Orbiliales</taxon>
        <taxon>Orbiliaceae</taxon>
        <taxon>Dactylellina</taxon>
    </lineage>
</organism>
<dbReference type="STRING" id="1284197.S8B903"/>
<evidence type="ECO:0000256" key="2">
    <source>
        <dbReference type="SAM" id="MobiDB-lite"/>
    </source>
</evidence>
<proteinExistence type="inferred from homology"/>
<dbReference type="GO" id="GO:0005737">
    <property type="term" value="C:cytoplasm"/>
    <property type="evidence" value="ECO:0007669"/>
    <property type="project" value="TreeGrafter"/>
</dbReference>
<dbReference type="OrthoDB" id="2418081at2759"/>
<evidence type="ECO:0000259" key="3">
    <source>
        <dbReference type="Pfam" id="PF02230"/>
    </source>
</evidence>
<dbReference type="InterPro" id="IPR029058">
    <property type="entry name" value="AB_hydrolase_fold"/>
</dbReference>
<feature type="domain" description="Phospholipase/carboxylesterase/thioesterase" evidence="3">
    <location>
        <begin position="8"/>
        <end position="182"/>
    </location>
</feature>
<evidence type="ECO:0000256" key="1">
    <source>
        <dbReference type="ARBA" id="ARBA00006499"/>
    </source>
</evidence>
<comment type="caution">
    <text evidence="4">The sequence shown here is derived from an EMBL/GenBank/DDBJ whole genome shotgun (WGS) entry which is preliminary data.</text>
</comment>
<dbReference type="InterPro" id="IPR016024">
    <property type="entry name" value="ARM-type_fold"/>
</dbReference>
<dbReference type="InterPro" id="IPR003140">
    <property type="entry name" value="PLipase/COase/thioEstase"/>
</dbReference>
<reference evidence="5" key="2">
    <citation type="submission" date="2013-04" db="EMBL/GenBank/DDBJ databases">
        <title>Genomic mechanisms accounting for the adaptation to parasitism in nematode-trapping fungi.</title>
        <authorList>
            <person name="Ahren D.G."/>
        </authorList>
    </citation>
    <scope>NUCLEOTIDE SEQUENCE [LARGE SCALE GENOMIC DNA]</scope>
    <source>
        <strain evidence="5">CBS 200.50</strain>
    </source>
</reference>
<keyword evidence="5" id="KW-1185">Reference proteome</keyword>
<feature type="compositionally biased region" description="Polar residues" evidence="2">
    <location>
        <begin position="267"/>
        <end position="276"/>
    </location>
</feature>